<accession>A0A3Q9IC84</accession>
<sequence length="314" mass="36058">MNQLSTRTADIIAAEINSIKDQTKQIMIYSSIEIGRRLVEAKSMLKHGEWGAWLKESVDYSQSTANNLMKVFQEYGSEQLSLFGDNSKSQAFGNLSYSQAIALLGVPMEEREAFVQENNVESMSTRELQKAVKEKQELEKKLQASEEQAERERLERERIQKSLEEMELQNKMNYELAERYKADIDAAAAAGDDDRATELQAELDKHRLNLNEAEKRVKQLENELKAKPIEIPATEIIEKIPEEVEKELTMLREQVKRNDNKATAKFAAYFEAVVRDYDNLLSTLYEIQSSVPDEHIKYRTAVAGLLERMAEKIK</sequence>
<evidence type="ECO:0000313" key="3">
    <source>
        <dbReference type="Proteomes" id="UP000270678"/>
    </source>
</evidence>
<dbReference type="Pfam" id="PF11300">
    <property type="entry name" value="DUF3102"/>
    <property type="match status" value="1"/>
</dbReference>
<organism evidence="2 3">
    <name type="scientific">Paenibacillus lutimineralis</name>
    <dbReference type="NCBI Taxonomy" id="2707005"/>
    <lineage>
        <taxon>Bacteria</taxon>
        <taxon>Bacillati</taxon>
        <taxon>Bacillota</taxon>
        <taxon>Bacilli</taxon>
        <taxon>Bacillales</taxon>
        <taxon>Paenibacillaceae</taxon>
        <taxon>Paenibacillus</taxon>
    </lineage>
</organism>
<keyword evidence="1" id="KW-0175">Coiled coil</keyword>
<dbReference type="KEGG" id="plut:EI981_25280"/>
<keyword evidence="3" id="KW-1185">Reference proteome</keyword>
<evidence type="ECO:0000313" key="2">
    <source>
        <dbReference type="EMBL" id="AZS17407.1"/>
    </source>
</evidence>
<gene>
    <name evidence="2" type="ORF">EI981_25280</name>
</gene>
<feature type="coiled-coil region" evidence="1">
    <location>
        <begin position="121"/>
        <end position="171"/>
    </location>
</feature>
<dbReference type="AlphaFoldDB" id="A0A3Q9IC84"/>
<protein>
    <submittedName>
        <fullName evidence="2">DUF3102 domain-containing protein</fullName>
    </submittedName>
</protein>
<dbReference type="Proteomes" id="UP000270678">
    <property type="component" value="Chromosome"/>
</dbReference>
<dbReference type="OrthoDB" id="1690026at2"/>
<dbReference type="EMBL" id="CP034346">
    <property type="protein sequence ID" value="AZS17407.1"/>
    <property type="molecule type" value="Genomic_DNA"/>
</dbReference>
<dbReference type="InterPro" id="IPR021451">
    <property type="entry name" value="DUF3102"/>
</dbReference>
<name>A0A3Q9IC84_9BACL</name>
<dbReference type="RefSeq" id="WP_127002946.1">
    <property type="nucleotide sequence ID" value="NZ_CP034346.1"/>
</dbReference>
<evidence type="ECO:0000256" key="1">
    <source>
        <dbReference type="SAM" id="Coils"/>
    </source>
</evidence>
<reference evidence="3" key="1">
    <citation type="submission" date="2018-12" db="EMBL/GenBank/DDBJ databases">
        <title>Complete genome sequence of Paenibacillus sp. MBLB1234.</title>
        <authorList>
            <person name="Nam Y.-D."/>
            <person name="Kang J."/>
            <person name="Chung W.-H."/>
            <person name="Park Y.S."/>
        </authorList>
    </citation>
    <scope>NUCLEOTIDE SEQUENCE [LARGE SCALE GENOMIC DNA]</scope>
    <source>
        <strain evidence="3">MBLB1234</strain>
    </source>
</reference>
<proteinExistence type="predicted"/>
<feature type="coiled-coil region" evidence="1">
    <location>
        <begin position="196"/>
        <end position="230"/>
    </location>
</feature>